<evidence type="ECO:0000256" key="1">
    <source>
        <dbReference type="SAM" id="MobiDB-lite"/>
    </source>
</evidence>
<dbReference type="RefSeq" id="WP_015651227.1">
    <property type="nucleotide sequence ID" value="NC_020506.1"/>
</dbReference>
<dbReference type="Proteomes" id="UP000011760">
    <property type="component" value="Chromosome"/>
</dbReference>
<feature type="signal peptide" evidence="2">
    <location>
        <begin position="1"/>
        <end position="31"/>
    </location>
</feature>
<gene>
    <name evidence="3" type="ORF">H924_06760</name>
</gene>
<feature type="chain" id="PRO_5004018240" description="Secreted protein" evidence="2">
    <location>
        <begin position="32"/>
        <end position="203"/>
    </location>
</feature>
<proteinExistence type="predicted"/>
<evidence type="ECO:0000256" key="2">
    <source>
        <dbReference type="SAM" id="SignalP"/>
    </source>
</evidence>
<dbReference type="HOGENOM" id="CLU_098619_0_0_11"/>
<protein>
    <recommendedName>
        <fullName evidence="5">Secreted protein</fullName>
    </recommendedName>
</protein>
<dbReference type="OrthoDB" id="4369514at2"/>
<keyword evidence="2" id="KW-0732">Signal</keyword>
<sequence length="203" mass="20403">MNLNNKPLRNRILAGTAAVALSIGLASCSQAEDAASEATSAAGSATSAAGSAVSSATSSMGSESSSSEAASETASDGTGAGAETTEVEAADGSMLMLPTDVVIAAENAEFTVPEKSEEGPNGELLVTYPEGYIVNSEEGSTQPLVGKIAETWINGGGFSSEFGVPTAPEKETDNGWTQSFTKAVINWISDGSGNFTAEVLPIP</sequence>
<name>M1TR49_9CORY</name>
<organism evidence="3 4">
    <name type="scientific">Corynebacterium callunae DSM 20147</name>
    <dbReference type="NCBI Taxonomy" id="1121353"/>
    <lineage>
        <taxon>Bacteria</taxon>
        <taxon>Bacillati</taxon>
        <taxon>Actinomycetota</taxon>
        <taxon>Actinomycetes</taxon>
        <taxon>Mycobacteriales</taxon>
        <taxon>Corynebacteriaceae</taxon>
        <taxon>Corynebacterium</taxon>
    </lineage>
</organism>
<accession>M1TR49</accession>
<dbReference type="eggNOG" id="COG5479">
    <property type="taxonomic scope" value="Bacteria"/>
</dbReference>
<dbReference type="PROSITE" id="PS51257">
    <property type="entry name" value="PROKAR_LIPOPROTEIN"/>
    <property type="match status" value="1"/>
</dbReference>
<dbReference type="STRING" id="1121353.H924_06760"/>
<evidence type="ECO:0000313" key="4">
    <source>
        <dbReference type="Proteomes" id="UP000011760"/>
    </source>
</evidence>
<dbReference type="KEGG" id="ccn:H924_06760"/>
<dbReference type="PATRIC" id="fig|1121353.3.peg.1378"/>
<dbReference type="AlphaFoldDB" id="M1TR49"/>
<dbReference type="EMBL" id="CP004354">
    <property type="protein sequence ID" value="AGG66796.1"/>
    <property type="molecule type" value="Genomic_DNA"/>
</dbReference>
<reference evidence="3 4" key="1">
    <citation type="submission" date="2013-02" db="EMBL/GenBank/DDBJ databases">
        <title>The complete genome sequence of Corynebacterium callunae DSM 20147.</title>
        <authorList>
            <person name="Ruckert C."/>
            <person name="Albersmeier A."/>
            <person name="Kalinowski J."/>
        </authorList>
    </citation>
    <scope>NUCLEOTIDE SEQUENCE [LARGE SCALE GENOMIC DNA]</scope>
    <source>
        <strain evidence="3 4">DSM 20147</strain>
    </source>
</reference>
<feature type="region of interest" description="Disordered" evidence="1">
    <location>
        <begin position="55"/>
        <end position="83"/>
    </location>
</feature>
<evidence type="ECO:0008006" key="5">
    <source>
        <dbReference type="Google" id="ProtNLM"/>
    </source>
</evidence>
<keyword evidence="4" id="KW-1185">Reference proteome</keyword>
<evidence type="ECO:0000313" key="3">
    <source>
        <dbReference type="EMBL" id="AGG66796.1"/>
    </source>
</evidence>